<proteinExistence type="predicted"/>
<evidence type="ECO:0000313" key="1">
    <source>
        <dbReference type="EMBL" id="MBX64840.1"/>
    </source>
</evidence>
<organism evidence="1">
    <name type="scientific">Rhizophora mucronata</name>
    <name type="common">Asiatic mangrove</name>
    <dbReference type="NCBI Taxonomy" id="61149"/>
    <lineage>
        <taxon>Eukaryota</taxon>
        <taxon>Viridiplantae</taxon>
        <taxon>Streptophyta</taxon>
        <taxon>Embryophyta</taxon>
        <taxon>Tracheophyta</taxon>
        <taxon>Spermatophyta</taxon>
        <taxon>Magnoliopsida</taxon>
        <taxon>eudicotyledons</taxon>
        <taxon>Gunneridae</taxon>
        <taxon>Pentapetalae</taxon>
        <taxon>rosids</taxon>
        <taxon>fabids</taxon>
        <taxon>Malpighiales</taxon>
        <taxon>Rhizophoraceae</taxon>
        <taxon>Rhizophora</taxon>
    </lineage>
</organism>
<protein>
    <submittedName>
        <fullName evidence="1">Uncharacterized protein</fullName>
    </submittedName>
</protein>
<name>A0A2P2QCV1_RHIMU</name>
<accession>A0A2P2QCV1</accession>
<dbReference type="EMBL" id="GGEC01084356">
    <property type="protein sequence ID" value="MBX64840.1"/>
    <property type="molecule type" value="Transcribed_RNA"/>
</dbReference>
<dbReference type="AlphaFoldDB" id="A0A2P2QCV1"/>
<reference evidence="1" key="1">
    <citation type="submission" date="2018-02" db="EMBL/GenBank/DDBJ databases">
        <title>Rhizophora mucronata_Transcriptome.</title>
        <authorList>
            <person name="Meera S.P."/>
            <person name="Sreeshan A."/>
            <person name="Augustine A."/>
        </authorList>
    </citation>
    <scope>NUCLEOTIDE SEQUENCE</scope>
    <source>
        <tissue evidence="1">Leaf</tissue>
    </source>
</reference>
<sequence>MSFAYSIHPFLDALGPTVITL</sequence>